<proteinExistence type="predicted"/>
<evidence type="ECO:0000256" key="4">
    <source>
        <dbReference type="PROSITE-ProRule" id="PRU00076"/>
    </source>
</evidence>
<feature type="domain" description="EGF-like" evidence="7">
    <location>
        <begin position="4"/>
        <end position="39"/>
    </location>
</feature>
<dbReference type="PANTHER" id="PTHR24049">
    <property type="entry name" value="CRUMBS FAMILY MEMBER"/>
    <property type="match status" value="1"/>
</dbReference>
<evidence type="ECO:0000256" key="2">
    <source>
        <dbReference type="ARBA" id="ARBA00022737"/>
    </source>
</evidence>
<feature type="transmembrane region" description="Helical" evidence="6">
    <location>
        <begin position="98"/>
        <end position="118"/>
    </location>
</feature>
<dbReference type="CDD" id="cd00054">
    <property type="entry name" value="EGF_CA"/>
    <property type="match status" value="1"/>
</dbReference>
<dbReference type="EMBL" id="JAPXFL010000008">
    <property type="protein sequence ID" value="KAK9502919.1"/>
    <property type="molecule type" value="Genomic_DNA"/>
</dbReference>
<keyword evidence="6" id="KW-1133">Transmembrane helix</keyword>
<keyword evidence="2" id="KW-0677">Repeat</keyword>
<dbReference type="SMART" id="SM00181">
    <property type="entry name" value="EGF"/>
    <property type="match status" value="2"/>
</dbReference>
<dbReference type="Proteomes" id="UP001461498">
    <property type="component" value="Unassembled WGS sequence"/>
</dbReference>
<evidence type="ECO:0000259" key="7">
    <source>
        <dbReference type="PROSITE" id="PS50026"/>
    </source>
</evidence>
<comment type="caution">
    <text evidence="8">The sequence shown here is derived from an EMBL/GenBank/DDBJ whole genome shotgun (WGS) entry which is preliminary data.</text>
</comment>
<keyword evidence="6" id="KW-0472">Membrane</keyword>
<feature type="disulfide bond" evidence="4">
    <location>
        <begin position="68"/>
        <end position="77"/>
    </location>
</feature>
<feature type="domain" description="EGF-like" evidence="7">
    <location>
        <begin position="41"/>
        <end position="78"/>
    </location>
</feature>
<dbReference type="InterPro" id="IPR051022">
    <property type="entry name" value="Notch_Cell-Fate_Det"/>
</dbReference>
<organism evidence="8 9">
    <name type="scientific">Rhynocoris fuscipes</name>
    <dbReference type="NCBI Taxonomy" id="488301"/>
    <lineage>
        <taxon>Eukaryota</taxon>
        <taxon>Metazoa</taxon>
        <taxon>Ecdysozoa</taxon>
        <taxon>Arthropoda</taxon>
        <taxon>Hexapoda</taxon>
        <taxon>Insecta</taxon>
        <taxon>Pterygota</taxon>
        <taxon>Neoptera</taxon>
        <taxon>Paraneoptera</taxon>
        <taxon>Hemiptera</taxon>
        <taxon>Heteroptera</taxon>
        <taxon>Panheteroptera</taxon>
        <taxon>Cimicomorpha</taxon>
        <taxon>Reduviidae</taxon>
        <taxon>Harpactorinae</taxon>
        <taxon>Harpactorini</taxon>
        <taxon>Rhynocoris</taxon>
    </lineage>
</organism>
<name>A0AAW1CZ28_9HEMI</name>
<feature type="region of interest" description="Disordered" evidence="5">
    <location>
        <begin position="158"/>
        <end position="180"/>
    </location>
</feature>
<evidence type="ECO:0000256" key="6">
    <source>
        <dbReference type="SAM" id="Phobius"/>
    </source>
</evidence>
<keyword evidence="1 4" id="KW-0245">EGF-like domain</keyword>
<reference evidence="8 9" key="1">
    <citation type="submission" date="2022-12" db="EMBL/GenBank/DDBJ databases">
        <title>Chromosome-level genome assembly of true bugs.</title>
        <authorList>
            <person name="Ma L."/>
            <person name="Li H."/>
        </authorList>
    </citation>
    <scope>NUCLEOTIDE SEQUENCE [LARGE SCALE GENOMIC DNA]</scope>
    <source>
        <strain evidence="8">Lab_2022b</strain>
    </source>
</reference>
<dbReference type="SUPFAM" id="SSF57196">
    <property type="entry name" value="EGF/Laminin"/>
    <property type="match status" value="2"/>
</dbReference>
<protein>
    <recommendedName>
        <fullName evidence="7">EGF-like domain-containing protein</fullName>
    </recommendedName>
</protein>
<dbReference type="InterPro" id="IPR000742">
    <property type="entry name" value="EGF"/>
</dbReference>
<keyword evidence="9" id="KW-1185">Reference proteome</keyword>
<evidence type="ECO:0000256" key="3">
    <source>
        <dbReference type="ARBA" id="ARBA00023157"/>
    </source>
</evidence>
<keyword evidence="3 4" id="KW-1015">Disulfide bond</keyword>
<evidence type="ECO:0000256" key="1">
    <source>
        <dbReference type="ARBA" id="ARBA00022536"/>
    </source>
</evidence>
<evidence type="ECO:0000313" key="8">
    <source>
        <dbReference type="EMBL" id="KAK9502919.1"/>
    </source>
</evidence>
<accession>A0AAW1CZ28</accession>
<feature type="compositionally biased region" description="Polar residues" evidence="5">
    <location>
        <begin position="171"/>
        <end position="180"/>
    </location>
</feature>
<evidence type="ECO:0000256" key="5">
    <source>
        <dbReference type="SAM" id="MobiDB-lite"/>
    </source>
</evidence>
<feature type="disulfide bond" evidence="4">
    <location>
        <begin position="8"/>
        <end position="18"/>
    </location>
</feature>
<keyword evidence="6" id="KW-0812">Transmembrane</keyword>
<feature type="compositionally biased region" description="Gly residues" evidence="5">
    <location>
        <begin position="159"/>
        <end position="168"/>
    </location>
</feature>
<gene>
    <name evidence="8" type="ORF">O3M35_011601</name>
</gene>
<comment type="caution">
    <text evidence="4">Lacks conserved residue(s) required for the propagation of feature annotation.</text>
</comment>
<dbReference type="PROSITE" id="PS00022">
    <property type="entry name" value="EGF_1"/>
    <property type="match status" value="2"/>
</dbReference>
<dbReference type="Gene3D" id="2.10.25.10">
    <property type="entry name" value="Laminin"/>
    <property type="match status" value="2"/>
</dbReference>
<feature type="disulfide bond" evidence="4">
    <location>
        <begin position="29"/>
        <end position="38"/>
    </location>
</feature>
<dbReference type="PROSITE" id="PS50026">
    <property type="entry name" value="EGF_3"/>
    <property type="match status" value="2"/>
</dbReference>
<sequence length="266" mass="29495">MLCGLTYCELNPCVFGECELTTSGFRCHCKPSYYGDNCDLRHHPCSSNPCEARGDCVETKDASFKCNCHAWWEGIRCEKWMVRIPYKPLSERMLHEPFWLGLITVTVVLGVLGLFWCAKRHFPEKLEKLLAEENERGRPCKKKLTDMSSRCASVRERALGGGPGGLGGSRESASLASGVTGSISGGPPARSLLGRLGIRKPSLLVTTSTPAHHPTASRTFSLDDLLKPSPSKGLHAPINKKTQENYKYPSTFKYIIIIIYLKTVLF</sequence>
<evidence type="ECO:0000313" key="9">
    <source>
        <dbReference type="Proteomes" id="UP001461498"/>
    </source>
</evidence>
<dbReference type="AlphaFoldDB" id="A0AAW1CZ28"/>